<organism evidence="1 2">
    <name type="scientific">Racocetra persica</name>
    <dbReference type="NCBI Taxonomy" id="160502"/>
    <lineage>
        <taxon>Eukaryota</taxon>
        <taxon>Fungi</taxon>
        <taxon>Fungi incertae sedis</taxon>
        <taxon>Mucoromycota</taxon>
        <taxon>Glomeromycotina</taxon>
        <taxon>Glomeromycetes</taxon>
        <taxon>Diversisporales</taxon>
        <taxon>Gigasporaceae</taxon>
        <taxon>Racocetra</taxon>
    </lineage>
</organism>
<proteinExistence type="predicted"/>
<comment type="caution">
    <text evidence="1">The sequence shown here is derived from an EMBL/GenBank/DDBJ whole genome shotgun (WGS) entry which is preliminary data.</text>
</comment>
<gene>
    <name evidence="1" type="ORF">RPERSI_LOCUS11948</name>
</gene>
<dbReference type="Proteomes" id="UP000789920">
    <property type="component" value="Unassembled WGS sequence"/>
</dbReference>
<evidence type="ECO:0000313" key="1">
    <source>
        <dbReference type="EMBL" id="CAG8728720.1"/>
    </source>
</evidence>
<keyword evidence="2" id="KW-1185">Reference proteome</keyword>
<name>A0ACA9PYX7_9GLOM</name>
<accession>A0ACA9PYX7</accession>
<reference evidence="1" key="1">
    <citation type="submission" date="2021-06" db="EMBL/GenBank/DDBJ databases">
        <authorList>
            <person name="Kallberg Y."/>
            <person name="Tangrot J."/>
            <person name="Rosling A."/>
        </authorList>
    </citation>
    <scope>NUCLEOTIDE SEQUENCE</scope>
    <source>
        <strain evidence="1">MA461A</strain>
    </source>
</reference>
<sequence>KQSFIPSYLKDAIIEKLQNPNHPLCLPMCFKEYCQISISTDFSVLPKILLYYFEVDIIIDKGETGYIEIGFTKNLNNLNILPGWHSGSMGYHGDDGFKFDESGHYEVYSPLFSTGVTIDIAFEVALNENLFPIVRMRSHGGCVELNLGMKLFKFDIDSYAK</sequence>
<feature type="non-terminal residue" evidence="1">
    <location>
        <position position="1"/>
    </location>
</feature>
<evidence type="ECO:0000313" key="2">
    <source>
        <dbReference type="Proteomes" id="UP000789920"/>
    </source>
</evidence>
<dbReference type="EMBL" id="CAJVQC010025072">
    <property type="protein sequence ID" value="CAG8728720.1"/>
    <property type="molecule type" value="Genomic_DNA"/>
</dbReference>
<feature type="non-terminal residue" evidence="1">
    <location>
        <position position="161"/>
    </location>
</feature>
<protein>
    <submittedName>
        <fullName evidence="1">29322_t:CDS:1</fullName>
    </submittedName>
</protein>